<dbReference type="InterPro" id="IPR058625">
    <property type="entry name" value="MdtA-like_BSH"/>
</dbReference>
<dbReference type="PANTHER" id="PTHR30469">
    <property type="entry name" value="MULTIDRUG RESISTANCE PROTEIN MDTA"/>
    <property type="match status" value="1"/>
</dbReference>
<dbReference type="SUPFAM" id="SSF111369">
    <property type="entry name" value="HlyD-like secretion proteins"/>
    <property type="match status" value="1"/>
</dbReference>
<feature type="coiled-coil region" evidence="2">
    <location>
        <begin position="100"/>
        <end position="178"/>
    </location>
</feature>
<dbReference type="GO" id="GO:1990281">
    <property type="term" value="C:efflux pump complex"/>
    <property type="evidence" value="ECO:0007669"/>
    <property type="project" value="TreeGrafter"/>
</dbReference>
<proteinExistence type="inferred from homology"/>
<dbReference type="InterPro" id="IPR058637">
    <property type="entry name" value="YknX-like_C"/>
</dbReference>
<evidence type="ECO:0000256" key="1">
    <source>
        <dbReference type="ARBA" id="ARBA00009477"/>
    </source>
</evidence>
<dbReference type="RefSeq" id="WP_182300908.1">
    <property type="nucleotide sequence ID" value="NZ_CP041969.1"/>
</dbReference>
<feature type="domain" description="Multidrug resistance protein MdtA-like barrel-sandwich hybrid" evidence="4">
    <location>
        <begin position="67"/>
        <end position="233"/>
    </location>
</feature>
<dbReference type="AlphaFoldDB" id="A0A7G5C610"/>
<dbReference type="Gene3D" id="1.10.287.470">
    <property type="entry name" value="Helix hairpin bin"/>
    <property type="match status" value="1"/>
</dbReference>
<feature type="signal peptide" evidence="3">
    <location>
        <begin position="1"/>
        <end position="19"/>
    </location>
</feature>
<dbReference type="Gene3D" id="2.40.30.170">
    <property type="match status" value="1"/>
</dbReference>
<dbReference type="Gene3D" id="2.40.420.20">
    <property type="match status" value="1"/>
</dbReference>
<evidence type="ECO:0000256" key="3">
    <source>
        <dbReference type="SAM" id="SignalP"/>
    </source>
</evidence>
<evidence type="ECO:0000256" key="2">
    <source>
        <dbReference type="SAM" id="Coils"/>
    </source>
</evidence>
<dbReference type="Proteomes" id="UP000515679">
    <property type="component" value="Chromosome"/>
</dbReference>
<feature type="chain" id="PRO_5039698112" evidence="3">
    <location>
        <begin position="20"/>
        <end position="394"/>
    </location>
</feature>
<sequence length="394" mass="42497">MKRSKWALVLLLVSSAAIAGCSSNASSTEEPTAAVAENEPAVKIEAVQKQSMGEPREQVAEVIASSRVDITAEAGGLLLKLVKYNGEQVKAGEVIAVLDNKNAFIEKEKAEAALKSAEMSLINSKVELTARRLELTNSVDKLKDLLKQQTREADESGKEETMRSLQVAMKQLEALQGDEATAALEAQVETSRLMLEQAQTSWGNGEIKAPASGVLTDVKVDSGTSVQAGSLFGIVQNTDKVKIKAQLTEPAAQLARNKRELAFKLSTGEASQKKAKVIYLSEVADSSTRLYAIELEVDNSDRLLKPASRVQLQLTTPEEENVVAVPSLSIVREGTETFVFLLNGSKAEKRQVKLGRINGPYQEVLEGLNVGDSLIVSGQHALDQGQTVKVEQKE</sequence>
<dbReference type="Pfam" id="PF25989">
    <property type="entry name" value="YknX_C"/>
    <property type="match status" value="1"/>
</dbReference>
<name>A0A7G5C610_9BACL</name>
<protein>
    <submittedName>
        <fullName evidence="6">Efflux RND transporter periplasmic adaptor subunit</fullName>
    </submittedName>
</protein>
<evidence type="ECO:0000313" key="6">
    <source>
        <dbReference type="EMBL" id="QMV44644.1"/>
    </source>
</evidence>
<keyword evidence="2" id="KW-0175">Coiled coil</keyword>
<evidence type="ECO:0000313" key="7">
    <source>
        <dbReference type="Proteomes" id="UP000515679"/>
    </source>
</evidence>
<evidence type="ECO:0000259" key="5">
    <source>
        <dbReference type="Pfam" id="PF25989"/>
    </source>
</evidence>
<dbReference type="GO" id="GO:0015562">
    <property type="term" value="F:efflux transmembrane transporter activity"/>
    <property type="evidence" value="ECO:0007669"/>
    <property type="project" value="TreeGrafter"/>
</dbReference>
<dbReference type="Gene3D" id="2.40.50.100">
    <property type="match status" value="1"/>
</dbReference>
<feature type="domain" description="YknX-like C-terminal permuted SH3-like" evidence="5">
    <location>
        <begin position="322"/>
        <end position="390"/>
    </location>
</feature>
<comment type="similarity">
    <text evidence="1">Belongs to the membrane fusion protein (MFP) (TC 8.A.1) family.</text>
</comment>
<keyword evidence="3" id="KW-0732">Signal</keyword>
<dbReference type="NCBIfam" id="TIGR01730">
    <property type="entry name" value="RND_mfp"/>
    <property type="match status" value="1"/>
</dbReference>
<evidence type="ECO:0000259" key="4">
    <source>
        <dbReference type="Pfam" id="PF25917"/>
    </source>
</evidence>
<dbReference type="InterPro" id="IPR006143">
    <property type="entry name" value="RND_pump_MFP"/>
</dbReference>
<keyword evidence="7" id="KW-1185">Reference proteome</keyword>
<dbReference type="KEGG" id="cchl:FPL14_28330"/>
<organism evidence="6 7">
    <name type="scientific">Cohnella cholangitidis</name>
    <dbReference type="NCBI Taxonomy" id="2598458"/>
    <lineage>
        <taxon>Bacteria</taxon>
        <taxon>Bacillati</taxon>
        <taxon>Bacillota</taxon>
        <taxon>Bacilli</taxon>
        <taxon>Bacillales</taxon>
        <taxon>Paenibacillaceae</taxon>
        <taxon>Cohnella</taxon>
    </lineage>
</organism>
<dbReference type="PROSITE" id="PS51257">
    <property type="entry name" value="PROKAR_LIPOPROTEIN"/>
    <property type="match status" value="1"/>
</dbReference>
<dbReference type="Pfam" id="PF25917">
    <property type="entry name" value="BSH_RND"/>
    <property type="match status" value="1"/>
</dbReference>
<accession>A0A7G5C610</accession>
<reference evidence="6 7" key="1">
    <citation type="submission" date="2019-07" db="EMBL/GenBank/DDBJ databases">
        <authorList>
            <person name="Kim J.K."/>
            <person name="Cheong H.-M."/>
            <person name="Choi Y."/>
            <person name="Hwang K.J."/>
            <person name="Lee S."/>
            <person name="Choi C."/>
        </authorList>
    </citation>
    <scope>NUCLEOTIDE SEQUENCE [LARGE SCALE GENOMIC DNA]</scope>
    <source>
        <strain evidence="6 7">KS 22</strain>
    </source>
</reference>
<dbReference type="EMBL" id="CP041969">
    <property type="protein sequence ID" value="QMV44644.1"/>
    <property type="molecule type" value="Genomic_DNA"/>
</dbReference>
<gene>
    <name evidence="6" type="ORF">FPL14_28330</name>
</gene>